<dbReference type="PANTHER" id="PTHR23278">
    <property type="entry name" value="SIDESTEP PROTEIN"/>
    <property type="match status" value="1"/>
</dbReference>
<feature type="domain" description="Ig-like" evidence="1">
    <location>
        <begin position="1"/>
        <end position="85"/>
    </location>
</feature>
<dbReference type="InterPro" id="IPR007110">
    <property type="entry name" value="Ig-like_dom"/>
</dbReference>
<protein>
    <recommendedName>
        <fullName evidence="1">Ig-like domain-containing protein</fullName>
    </recommendedName>
</protein>
<dbReference type="OrthoDB" id="6431884at2759"/>
<dbReference type="PANTHER" id="PTHR23278:SF32">
    <property type="entry name" value="NEUROMUSCULIN, ISOFORM E"/>
    <property type="match status" value="1"/>
</dbReference>
<dbReference type="EMBL" id="CAJVCH010465120">
    <property type="protein sequence ID" value="CAG7819971.1"/>
    <property type="molecule type" value="Genomic_DNA"/>
</dbReference>
<dbReference type="PROSITE" id="PS50835">
    <property type="entry name" value="IG_LIKE"/>
    <property type="match status" value="1"/>
</dbReference>
<comment type="caution">
    <text evidence="2">The sequence shown here is derived from an EMBL/GenBank/DDBJ whole genome shotgun (WGS) entry which is preliminary data.</text>
</comment>
<keyword evidence="3" id="KW-1185">Reference proteome</keyword>
<proteinExistence type="predicted"/>
<accession>A0A8J2P9M3</accession>
<organism evidence="2 3">
    <name type="scientific">Allacma fusca</name>
    <dbReference type="NCBI Taxonomy" id="39272"/>
    <lineage>
        <taxon>Eukaryota</taxon>
        <taxon>Metazoa</taxon>
        <taxon>Ecdysozoa</taxon>
        <taxon>Arthropoda</taxon>
        <taxon>Hexapoda</taxon>
        <taxon>Collembola</taxon>
        <taxon>Symphypleona</taxon>
        <taxon>Sminthuridae</taxon>
        <taxon>Allacma</taxon>
    </lineage>
</organism>
<evidence type="ECO:0000313" key="3">
    <source>
        <dbReference type="Proteomes" id="UP000708208"/>
    </source>
</evidence>
<reference evidence="2" key="1">
    <citation type="submission" date="2021-06" db="EMBL/GenBank/DDBJ databases">
        <authorList>
            <person name="Hodson N. C."/>
            <person name="Mongue J. A."/>
            <person name="Jaron S. K."/>
        </authorList>
    </citation>
    <scope>NUCLEOTIDE SEQUENCE</scope>
</reference>
<sequence length="96" mass="11092">MELSFSKENALDEETRCKYIAGKPEPVVSWYVNGELEDSSYHMDRYGDVINDLLFRGLKRSHLNSQFSCRANNTKLIQPVEKTVVLELNQGRNEEP</sequence>
<evidence type="ECO:0000313" key="2">
    <source>
        <dbReference type="EMBL" id="CAG7819971.1"/>
    </source>
</evidence>
<name>A0A8J2P9M3_9HEXA</name>
<dbReference type="CDD" id="cd00096">
    <property type="entry name" value="Ig"/>
    <property type="match status" value="1"/>
</dbReference>
<dbReference type="Proteomes" id="UP000708208">
    <property type="component" value="Unassembled WGS sequence"/>
</dbReference>
<dbReference type="AlphaFoldDB" id="A0A8J2P9M3"/>
<evidence type="ECO:0000259" key="1">
    <source>
        <dbReference type="PROSITE" id="PS50835"/>
    </source>
</evidence>
<gene>
    <name evidence="2" type="ORF">AFUS01_LOCUS30384</name>
</gene>